<evidence type="ECO:0000256" key="9">
    <source>
        <dbReference type="SAM" id="SignalP"/>
    </source>
</evidence>
<evidence type="ECO:0008006" key="12">
    <source>
        <dbReference type="Google" id="ProtNLM"/>
    </source>
</evidence>
<proteinExistence type="inferred from homology"/>
<feature type="signal peptide" evidence="9">
    <location>
        <begin position="1"/>
        <end position="20"/>
    </location>
</feature>
<dbReference type="GO" id="GO:0007218">
    <property type="term" value="P:neuropeptide signaling pathway"/>
    <property type="evidence" value="ECO:0007669"/>
    <property type="project" value="UniProtKB-KW"/>
</dbReference>
<keyword evidence="7" id="KW-0873">Pyrrolidone carboxylic acid</keyword>
<dbReference type="InterPro" id="IPR002047">
    <property type="entry name" value="Adipokinetic_hormone_CS"/>
</dbReference>
<keyword evidence="11" id="KW-1185">Reference proteome</keyword>
<dbReference type="PROSITE" id="PS00256">
    <property type="entry name" value="AKH"/>
    <property type="match status" value="1"/>
</dbReference>
<dbReference type="EMBL" id="CADEBC010000479">
    <property type="protein sequence ID" value="CAB3233079.1"/>
    <property type="molecule type" value="Genomic_DNA"/>
</dbReference>
<keyword evidence="3" id="KW-0964">Secreted</keyword>
<dbReference type="OrthoDB" id="6159864at2759"/>
<keyword evidence="6" id="KW-0027">Amidation</keyword>
<evidence type="ECO:0000313" key="10">
    <source>
        <dbReference type="EMBL" id="CAB3233079.1"/>
    </source>
</evidence>
<keyword evidence="4" id="KW-0372">Hormone</keyword>
<sequence length="68" mass="7557">MYKIGILLLLVACLCIFTDAQLTFTSSWGGKRSPMAAISCRNDEAIAAIYKSIQNEAERFIICQTQKP</sequence>
<dbReference type="AlphaFoldDB" id="A0A8S0ZNB8"/>
<dbReference type="Pfam" id="PF06377">
    <property type="entry name" value="Adipokin_hormo"/>
    <property type="match status" value="1"/>
</dbReference>
<evidence type="ECO:0000256" key="2">
    <source>
        <dbReference type="ARBA" id="ARBA00006145"/>
    </source>
</evidence>
<evidence type="ECO:0000256" key="3">
    <source>
        <dbReference type="ARBA" id="ARBA00022525"/>
    </source>
</evidence>
<dbReference type="GO" id="GO:0005576">
    <property type="term" value="C:extracellular region"/>
    <property type="evidence" value="ECO:0007669"/>
    <property type="project" value="UniProtKB-SubCell"/>
</dbReference>
<evidence type="ECO:0000256" key="8">
    <source>
        <dbReference type="ARBA" id="ARBA00023320"/>
    </source>
</evidence>
<dbReference type="Proteomes" id="UP000494106">
    <property type="component" value="Unassembled WGS sequence"/>
</dbReference>
<evidence type="ECO:0000256" key="4">
    <source>
        <dbReference type="ARBA" id="ARBA00022702"/>
    </source>
</evidence>
<protein>
    <recommendedName>
        <fullName evidence="12">Adipokinetic hormone 1</fullName>
    </recommendedName>
</protein>
<organism evidence="10 11">
    <name type="scientific">Arctia plantaginis</name>
    <name type="common">Wood tiger moth</name>
    <name type="synonym">Phalaena plantaginis</name>
    <dbReference type="NCBI Taxonomy" id="874455"/>
    <lineage>
        <taxon>Eukaryota</taxon>
        <taxon>Metazoa</taxon>
        <taxon>Ecdysozoa</taxon>
        <taxon>Arthropoda</taxon>
        <taxon>Hexapoda</taxon>
        <taxon>Insecta</taxon>
        <taxon>Pterygota</taxon>
        <taxon>Neoptera</taxon>
        <taxon>Endopterygota</taxon>
        <taxon>Lepidoptera</taxon>
        <taxon>Glossata</taxon>
        <taxon>Ditrysia</taxon>
        <taxon>Noctuoidea</taxon>
        <taxon>Erebidae</taxon>
        <taxon>Arctiinae</taxon>
        <taxon>Arctia</taxon>
    </lineage>
</organism>
<evidence type="ECO:0000256" key="7">
    <source>
        <dbReference type="ARBA" id="ARBA00023283"/>
    </source>
</evidence>
<evidence type="ECO:0000313" key="11">
    <source>
        <dbReference type="Proteomes" id="UP000494106"/>
    </source>
</evidence>
<evidence type="ECO:0000256" key="5">
    <source>
        <dbReference type="ARBA" id="ARBA00022729"/>
    </source>
</evidence>
<comment type="caution">
    <text evidence="10">The sequence shown here is derived from an EMBL/GenBank/DDBJ whole genome shotgun (WGS) entry which is preliminary data.</text>
</comment>
<gene>
    <name evidence="10" type="ORF">APLA_LOCUS5042</name>
</gene>
<evidence type="ECO:0000256" key="1">
    <source>
        <dbReference type="ARBA" id="ARBA00004613"/>
    </source>
</evidence>
<comment type="subcellular location">
    <subcellularLocation>
        <location evidence="1">Secreted</location>
    </subcellularLocation>
</comment>
<keyword evidence="8" id="KW-0527">Neuropeptide</keyword>
<dbReference type="InterPro" id="IPR010475">
    <property type="entry name" value="AKH/RPCH_hormone"/>
</dbReference>
<evidence type="ECO:0000256" key="6">
    <source>
        <dbReference type="ARBA" id="ARBA00022815"/>
    </source>
</evidence>
<feature type="chain" id="PRO_5035855121" description="Adipokinetic hormone 1" evidence="9">
    <location>
        <begin position="21"/>
        <end position="68"/>
    </location>
</feature>
<accession>A0A8S0ZNB8</accession>
<comment type="similarity">
    <text evidence="2">Belongs to the AKH/HRTH/RPCH family.</text>
</comment>
<reference evidence="10 11" key="1">
    <citation type="submission" date="2020-04" db="EMBL/GenBank/DDBJ databases">
        <authorList>
            <person name="Wallbank WR R."/>
            <person name="Pardo Diaz C."/>
            <person name="Kozak K."/>
            <person name="Martin S."/>
            <person name="Jiggins C."/>
            <person name="Moest M."/>
            <person name="Warren A I."/>
            <person name="Byers J.R.P. K."/>
            <person name="Montejo-Kovacevich G."/>
            <person name="Yen C E."/>
        </authorList>
    </citation>
    <scope>NUCLEOTIDE SEQUENCE [LARGE SCALE GENOMIC DNA]</scope>
</reference>
<dbReference type="GO" id="GO:0005179">
    <property type="term" value="F:hormone activity"/>
    <property type="evidence" value="ECO:0007669"/>
    <property type="project" value="UniProtKB-KW"/>
</dbReference>
<name>A0A8S0ZNB8_ARCPL</name>
<keyword evidence="5 9" id="KW-0732">Signal</keyword>